<gene>
    <name evidence="1" type="ORF">CIL05_07430</name>
</gene>
<dbReference type="OrthoDB" id="9943266at2"/>
<name>A0A2A2IFG4_9BACI</name>
<protein>
    <submittedName>
        <fullName evidence="1">Uncharacterized protein</fullName>
    </submittedName>
</protein>
<dbReference type="Proteomes" id="UP000218887">
    <property type="component" value="Unassembled WGS sequence"/>
</dbReference>
<dbReference type="RefSeq" id="WP_095654894.1">
    <property type="nucleotide sequence ID" value="NZ_NPOA01000004.1"/>
</dbReference>
<evidence type="ECO:0000313" key="2">
    <source>
        <dbReference type="Proteomes" id="UP000218887"/>
    </source>
</evidence>
<dbReference type="AlphaFoldDB" id="A0A2A2IFG4"/>
<reference evidence="1 2" key="1">
    <citation type="submission" date="2017-08" db="EMBL/GenBank/DDBJ databases">
        <title>Virgibacillus indicus sp. nov. and Virgibacillus profoundi sp. nov, two moderately halophilic bacteria isolated from marine sediment by using the Microfluidic Streak Plate.</title>
        <authorList>
            <person name="Xu B."/>
            <person name="Hu B."/>
            <person name="Wang J."/>
            <person name="Zhu Y."/>
            <person name="Huang L."/>
            <person name="Du W."/>
            <person name="Huang Y."/>
        </authorList>
    </citation>
    <scope>NUCLEOTIDE SEQUENCE [LARGE SCALE GENOMIC DNA]</scope>
    <source>
        <strain evidence="1 2">IO3-P3-H5</strain>
    </source>
</reference>
<comment type="caution">
    <text evidence="1">The sequence shown here is derived from an EMBL/GenBank/DDBJ whole genome shotgun (WGS) entry which is preliminary data.</text>
</comment>
<keyword evidence="2" id="KW-1185">Reference proteome</keyword>
<dbReference type="EMBL" id="NPOA01000004">
    <property type="protein sequence ID" value="PAV30292.1"/>
    <property type="molecule type" value="Genomic_DNA"/>
</dbReference>
<accession>A0A2A2IFG4</accession>
<evidence type="ECO:0000313" key="1">
    <source>
        <dbReference type="EMBL" id="PAV30292.1"/>
    </source>
</evidence>
<organism evidence="1 2">
    <name type="scientific">Virgibacillus profundi</name>
    <dbReference type="NCBI Taxonomy" id="2024555"/>
    <lineage>
        <taxon>Bacteria</taxon>
        <taxon>Bacillati</taxon>
        <taxon>Bacillota</taxon>
        <taxon>Bacilli</taxon>
        <taxon>Bacillales</taxon>
        <taxon>Bacillaceae</taxon>
        <taxon>Virgibacillus</taxon>
    </lineage>
</organism>
<proteinExistence type="predicted"/>
<sequence>MLKIFETKNKKEHDNVMEHLNNWASQMYSSEYDRCMKVAKSRNENVVAIFDDWWHGKRVYTDEYRLKYSKDDYDNASGIILETVSNGFG</sequence>